<evidence type="ECO:0000259" key="5">
    <source>
        <dbReference type="Pfam" id="PF00849"/>
    </source>
</evidence>
<dbReference type="InterPro" id="IPR006145">
    <property type="entry name" value="PsdUridine_synth_RsuA/RluA"/>
</dbReference>
<dbReference type="InterPro" id="IPR050188">
    <property type="entry name" value="RluA_PseudoU_synthase"/>
</dbReference>
<evidence type="ECO:0000256" key="3">
    <source>
        <dbReference type="PIRSR" id="PIRSR606225-1"/>
    </source>
</evidence>
<dbReference type="InterPro" id="IPR006225">
    <property type="entry name" value="PsdUridine_synth_RluC/D"/>
</dbReference>
<evidence type="ECO:0000256" key="2">
    <source>
        <dbReference type="ARBA" id="ARBA00010876"/>
    </source>
</evidence>
<sequence length="278" mass="31844">MKFIVAMKESGMLLREFLSQQELSKKAVKLIKMHGKILVNGQRQTVRYCLRYGDVVELLWPEEVSTMEPYPLALKICYEDENFLVIDKPAGLPSIPTKRYPRNTLANAVVYYYQSQGIKATVHLVNRLDKDTQGLLLIAKNSYAHYLLSRDIKQVRRVYHCVVEGVLTGQGTITAPIIKDKKSVKRLIHPAGKFAVTHYRGLEVSANQSKIECILETGRTHQIRVHLSSINHPLVGDTLYDSIYQESYYLDSIALSFIDPFTQRLIEVKKDSKQFEKN</sequence>
<dbReference type="EMBL" id="QUSL01000001">
    <property type="protein sequence ID" value="RGD87348.1"/>
    <property type="molecule type" value="Genomic_DNA"/>
</dbReference>
<dbReference type="PANTHER" id="PTHR21600:SF35">
    <property type="entry name" value="PSEUDOURIDINE SYNTHASE"/>
    <property type="match status" value="1"/>
</dbReference>
<dbReference type="GeneID" id="64196712"/>
<dbReference type="PANTHER" id="PTHR21600">
    <property type="entry name" value="MITOCHONDRIAL RNA PSEUDOURIDINE SYNTHASE"/>
    <property type="match status" value="1"/>
</dbReference>
<dbReference type="GO" id="GO:0140098">
    <property type="term" value="F:catalytic activity, acting on RNA"/>
    <property type="evidence" value="ECO:0007669"/>
    <property type="project" value="UniProtKB-ARBA"/>
</dbReference>
<dbReference type="SUPFAM" id="SSF55120">
    <property type="entry name" value="Pseudouridine synthase"/>
    <property type="match status" value="1"/>
</dbReference>
<gene>
    <name evidence="6" type="ORF">DXB93_01435</name>
</gene>
<protein>
    <recommendedName>
        <fullName evidence="4">Pseudouridine synthase</fullName>
        <ecNumber evidence="4">5.4.99.-</ecNumber>
    </recommendedName>
</protein>
<dbReference type="GO" id="GO:0009982">
    <property type="term" value="F:pseudouridine synthase activity"/>
    <property type="evidence" value="ECO:0007669"/>
    <property type="project" value="InterPro"/>
</dbReference>
<dbReference type="CDD" id="cd02869">
    <property type="entry name" value="PseudoU_synth_RluA_like"/>
    <property type="match status" value="1"/>
</dbReference>
<evidence type="ECO:0000256" key="1">
    <source>
        <dbReference type="ARBA" id="ARBA00000073"/>
    </source>
</evidence>
<comment type="caution">
    <text evidence="6">The sequence shown here is derived from an EMBL/GenBank/DDBJ whole genome shotgun (WGS) entry which is preliminary data.</text>
</comment>
<comment type="similarity">
    <text evidence="2 4">Belongs to the pseudouridine synthase RluA family.</text>
</comment>
<dbReference type="NCBIfam" id="TIGR00005">
    <property type="entry name" value="rluA_subfam"/>
    <property type="match status" value="1"/>
</dbReference>
<dbReference type="RefSeq" id="WP_054322666.1">
    <property type="nucleotide sequence ID" value="NZ_CACRTL010000003.1"/>
</dbReference>
<dbReference type="Pfam" id="PF00849">
    <property type="entry name" value="PseudoU_synth_2"/>
    <property type="match status" value="1"/>
</dbReference>
<feature type="active site" evidence="3">
    <location>
        <position position="129"/>
    </location>
</feature>
<keyword evidence="4" id="KW-0413">Isomerase</keyword>
<dbReference type="InterPro" id="IPR020103">
    <property type="entry name" value="PsdUridine_synth_cat_dom_sf"/>
</dbReference>
<feature type="domain" description="Pseudouridine synthase RsuA/RluA-like" evidence="5">
    <location>
        <begin position="82"/>
        <end position="229"/>
    </location>
</feature>
<name>A0A3E3EJ38_9FIRM</name>
<dbReference type="AlphaFoldDB" id="A0A3E3EJ38"/>
<evidence type="ECO:0000313" key="6">
    <source>
        <dbReference type="EMBL" id="RGD87348.1"/>
    </source>
</evidence>
<evidence type="ECO:0000313" key="7">
    <source>
        <dbReference type="Proteomes" id="UP000261032"/>
    </source>
</evidence>
<comment type="function">
    <text evidence="4">Responsible for synthesis of pseudouridine from uracil.</text>
</comment>
<comment type="catalytic activity">
    <reaction evidence="1 4">
        <text>a uridine in RNA = a pseudouridine in RNA</text>
        <dbReference type="Rhea" id="RHEA:48348"/>
        <dbReference type="Rhea" id="RHEA-COMP:12068"/>
        <dbReference type="Rhea" id="RHEA-COMP:12069"/>
        <dbReference type="ChEBI" id="CHEBI:65314"/>
        <dbReference type="ChEBI" id="CHEBI:65315"/>
    </reaction>
</comment>
<dbReference type="GO" id="GO:0003723">
    <property type="term" value="F:RNA binding"/>
    <property type="evidence" value="ECO:0007669"/>
    <property type="project" value="InterPro"/>
</dbReference>
<reference evidence="6 7" key="1">
    <citation type="submission" date="2018-08" db="EMBL/GenBank/DDBJ databases">
        <title>A genome reference for cultivated species of the human gut microbiota.</title>
        <authorList>
            <person name="Zou Y."/>
            <person name="Xue W."/>
            <person name="Luo G."/>
        </authorList>
    </citation>
    <scope>NUCLEOTIDE SEQUENCE [LARGE SCALE GENOMIC DNA]</scope>
    <source>
        <strain evidence="6 7">OM06-4</strain>
    </source>
</reference>
<evidence type="ECO:0000256" key="4">
    <source>
        <dbReference type="RuleBase" id="RU362028"/>
    </source>
</evidence>
<dbReference type="Gene3D" id="3.30.2350.10">
    <property type="entry name" value="Pseudouridine synthase"/>
    <property type="match status" value="1"/>
</dbReference>
<dbReference type="Proteomes" id="UP000261032">
    <property type="component" value="Unassembled WGS sequence"/>
</dbReference>
<proteinExistence type="inferred from homology"/>
<organism evidence="6 7">
    <name type="scientific">Thomasclavelia ramosa</name>
    <dbReference type="NCBI Taxonomy" id="1547"/>
    <lineage>
        <taxon>Bacteria</taxon>
        <taxon>Bacillati</taxon>
        <taxon>Bacillota</taxon>
        <taxon>Erysipelotrichia</taxon>
        <taxon>Erysipelotrichales</taxon>
        <taxon>Coprobacillaceae</taxon>
        <taxon>Thomasclavelia</taxon>
    </lineage>
</organism>
<dbReference type="GO" id="GO:0000455">
    <property type="term" value="P:enzyme-directed rRNA pseudouridine synthesis"/>
    <property type="evidence" value="ECO:0007669"/>
    <property type="project" value="TreeGrafter"/>
</dbReference>
<accession>A0A3E3EJ38</accession>
<dbReference type="EC" id="5.4.99.-" evidence="4"/>